<protein>
    <submittedName>
        <fullName evidence="1">Lysine-N-methylase</fullName>
    </submittedName>
</protein>
<dbReference type="OrthoDB" id="86584at2"/>
<sequence length="307" mass="34851">MNVINCYQPEFTQHPAIDPSQIVDCHYQHETRRSLLLNEFAHCVAVILDPQAFTLHIDTRAPDAAAHVVSPRLQCLNQAAIDCVTLPELDEELRLYALGVMLSTASNIDDETEACEKIARMPGCLANHAINGELQRMYAELPSIDLLKNRLIRELGVMSFDWNRLPDNPRSQTLPMQISLLMLQDASSEAQMQQQLAQVWRERGAASLAGQPWVLTHYLVYRLYHDMFPGDNAAHSYLQLTCDFFQLKTLLSLWMIDGTELTPEDMAALIGLFEHWRISDAQMQERDCMHELFAGNDLLAAFSLIAR</sequence>
<proteinExistence type="predicted"/>
<comment type="caution">
    <text evidence="1">The sequence shown here is derived from an EMBL/GenBank/DDBJ whole genome shotgun (WGS) entry which is preliminary data.</text>
</comment>
<dbReference type="Proteomes" id="UP000240212">
    <property type="component" value="Unassembled WGS sequence"/>
</dbReference>
<reference evidence="1 2" key="1">
    <citation type="submission" date="2018-03" db="EMBL/GenBank/DDBJ databases">
        <title>Draft genome sequence of the first documented clinical Siccibacter turicensis isolate in Austria.</title>
        <authorList>
            <person name="Lepuschitz S."/>
            <person name="Pekard-Amenitsch S."/>
            <person name="Haunold R."/>
            <person name="Schill S."/>
            <person name="Mach R."/>
            <person name="Allerberger F."/>
            <person name="Ruppitsch W."/>
            <person name="Forsythe S.J."/>
        </authorList>
    </citation>
    <scope>NUCLEOTIDE SEQUENCE [LARGE SCALE GENOMIC DNA]</scope>
    <source>
        <strain evidence="1 2">6100069499-17</strain>
    </source>
</reference>
<organism evidence="1 2">
    <name type="scientific">Siccibacter turicensis</name>
    <dbReference type="NCBI Taxonomy" id="357233"/>
    <lineage>
        <taxon>Bacteria</taxon>
        <taxon>Pseudomonadati</taxon>
        <taxon>Pseudomonadota</taxon>
        <taxon>Gammaproteobacteria</taxon>
        <taxon>Enterobacterales</taxon>
        <taxon>Enterobacteriaceae</taxon>
        <taxon>Siccibacter</taxon>
    </lineage>
</organism>
<keyword evidence="1" id="KW-0808">Transferase</keyword>
<dbReference type="GO" id="GO:0008168">
    <property type="term" value="F:methyltransferase activity"/>
    <property type="evidence" value="ECO:0007669"/>
    <property type="project" value="UniProtKB-KW"/>
</dbReference>
<gene>
    <name evidence="1" type="ORF">C7G83_12185</name>
</gene>
<dbReference type="AlphaFoldDB" id="A0A2P8VJY0"/>
<evidence type="ECO:0000313" key="1">
    <source>
        <dbReference type="EMBL" id="PSN07864.1"/>
    </source>
</evidence>
<keyword evidence="1" id="KW-0489">Methyltransferase</keyword>
<dbReference type="EMBL" id="PYEP01000004">
    <property type="protein sequence ID" value="PSN07864.1"/>
    <property type="molecule type" value="Genomic_DNA"/>
</dbReference>
<dbReference type="GO" id="GO:0032259">
    <property type="term" value="P:methylation"/>
    <property type="evidence" value="ECO:0007669"/>
    <property type="project" value="UniProtKB-KW"/>
</dbReference>
<dbReference type="RefSeq" id="WP_106877442.1">
    <property type="nucleotide sequence ID" value="NZ_PYEP01000004.1"/>
</dbReference>
<keyword evidence="2" id="KW-1185">Reference proteome</keyword>
<name>A0A2P8VJY0_9ENTR</name>
<accession>A0A2P8VJY0</accession>
<evidence type="ECO:0000313" key="2">
    <source>
        <dbReference type="Proteomes" id="UP000240212"/>
    </source>
</evidence>